<dbReference type="AlphaFoldDB" id="F3YBV4"/>
<dbReference type="Gene3D" id="3.40.50.300">
    <property type="entry name" value="P-loop containing nucleotide triphosphate hydrolases"/>
    <property type="match status" value="1"/>
</dbReference>
<evidence type="ECO:0000313" key="1">
    <source>
        <dbReference type="EMBL" id="BAK21982.1"/>
    </source>
</evidence>
<proteinExistence type="predicted"/>
<protein>
    <submittedName>
        <fullName evidence="1">ABC-type multidrug/protein/lipid transport system, ATPase component</fullName>
    </submittedName>
</protein>
<organism evidence="1 2">
    <name type="scientific">Melissococcus plutonius (strain ATCC 35311 / DSM 29964 / CIP 104052 / LMG 20360 / NCIMB 702443)</name>
    <dbReference type="NCBI Taxonomy" id="940190"/>
    <lineage>
        <taxon>Bacteria</taxon>
        <taxon>Bacillati</taxon>
        <taxon>Bacillota</taxon>
        <taxon>Bacilli</taxon>
        <taxon>Lactobacillales</taxon>
        <taxon>Enterococcaceae</taxon>
        <taxon>Melissococcus</taxon>
    </lineage>
</organism>
<dbReference type="HOGENOM" id="CLU_000604_61_13_9"/>
<reference evidence="1 2" key="1">
    <citation type="journal article" date="2011" name="J. Bacteriol.">
        <title>Complete genome sequence of Melissococcus plutonius ATCC 35311.</title>
        <authorList>
            <person name="Okumura K."/>
            <person name="Arai R."/>
            <person name="Okura M."/>
            <person name="Kirikae T."/>
            <person name="Takamatsu D."/>
            <person name="Osaki M."/>
            <person name="Miyoshi-Akiyama T."/>
        </authorList>
    </citation>
    <scope>NUCLEOTIDE SEQUENCE [LARGE SCALE GENOMIC DNA]</scope>
    <source>
        <strain evidence="2">ATCC 35311 / CIP 104052 / LMG 20360 / NCIMB 702443</strain>
    </source>
</reference>
<evidence type="ECO:0000313" key="2">
    <source>
        <dbReference type="Proteomes" id="UP000008456"/>
    </source>
</evidence>
<dbReference type="SUPFAM" id="SSF52540">
    <property type="entry name" value="P-loop containing nucleoside triphosphate hydrolases"/>
    <property type="match status" value="1"/>
</dbReference>
<dbReference type="Proteomes" id="UP000008456">
    <property type="component" value="Chromosome"/>
</dbReference>
<name>F3YBV4_MELPT</name>
<accession>F3YBV4</accession>
<dbReference type="EMBL" id="AP012200">
    <property type="protein sequence ID" value="BAK21982.1"/>
    <property type="molecule type" value="Genomic_DNA"/>
</dbReference>
<dbReference type="InterPro" id="IPR027417">
    <property type="entry name" value="P-loop_NTPase"/>
</dbReference>
<gene>
    <name evidence="1" type="ordered locus">MPTP_1554</name>
</gene>
<keyword evidence="2" id="KW-1185">Reference proteome</keyword>
<dbReference type="KEGG" id="mps:MPTP_1554"/>
<dbReference type="STRING" id="940190.MPTP_1554"/>
<sequence>MEATMILVLDEGKLVGKGTHSELMKDNKTYQEIVHSQLREGESA</sequence>
<reference key="2">
    <citation type="submission" date="2011-04" db="EMBL/GenBank/DDBJ databases">
        <title>Whole genome sequence of Melissococcus plutonius ATCC 35311.</title>
        <authorList>
            <person name="Okumura K."/>
            <person name="Arai R."/>
            <person name="Osaki M."/>
            <person name="Okura M."/>
            <person name="Kirikae T."/>
            <person name="Takamatsu D."/>
            <person name="Akiyama T."/>
        </authorList>
    </citation>
    <scope>NUCLEOTIDE SEQUENCE</scope>
    <source>
        <strain>ATCC 35311</strain>
    </source>
</reference>